<comment type="caution">
    <text evidence="3">The sequence shown here is derived from an EMBL/GenBank/DDBJ whole genome shotgun (WGS) entry which is preliminary data.</text>
</comment>
<dbReference type="Pfam" id="PF13472">
    <property type="entry name" value="Lipase_GDSL_2"/>
    <property type="match status" value="1"/>
</dbReference>
<evidence type="ECO:0000313" key="4">
    <source>
        <dbReference type="Proteomes" id="UP000770015"/>
    </source>
</evidence>
<reference evidence="3" key="1">
    <citation type="journal article" date="2021" name="Nat. Commun.">
        <title>Genetic determinants of endophytism in the Arabidopsis root mycobiome.</title>
        <authorList>
            <person name="Mesny F."/>
            <person name="Miyauchi S."/>
            <person name="Thiergart T."/>
            <person name="Pickel B."/>
            <person name="Atanasova L."/>
            <person name="Karlsson M."/>
            <person name="Huettel B."/>
            <person name="Barry K.W."/>
            <person name="Haridas S."/>
            <person name="Chen C."/>
            <person name="Bauer D."/>
            <person name="Andreopoulos W."/>
            <person name="Pangilinan J."/>
            <person name="LaButti K."/>
            <person name="Riley R."/>
            <person name="Lipzen A."/>
            <person name="Clum A."/>
            <person name="Drula E."/>
            <person name="Henrissat B."/>
            <person name="Kohler A."/>
            <person name="Grigoriev I.V."/>
            <person name="Martin F.M."/>
            <person name="Hacquard S."/>
        </authorList>
    </citation>
    <scope>NUCLEOTIDE SEQUENCE</scope>
    <source>
        <strain evidence="3">MPI-SDFR-AT-0117</strain>
    </source>
</reference>
<name>A0A9P9AA77_9PEZI</name>
<keyword evidence="4" id="KW-1185">Reference proteome</keyword>
<dbReference type="GO" id="GO:0016788">
    <property type="term" value="F:hydrolase activity, acting on ester bonds"/>
    <property type="evidence" value="ECO:0007669"/>
    <property type="project" value="InterPro"/>
</dbReference>
<dbReference type="Proteomes" id="UP000770015">
    <property type="component" value="Unassembled WGS sequence"/>
</dbReference>
<dbReference type="OrthoDB" id="1896086at2759"/>
<dbReference type="Pfam" id="PF18647">
    <property type="entry name" value="Fungal_lectin_2"/>
    <property type="match status" value="1"/>
</dbReference>
<dbReference type="PANTHER" id="PTHR37981">
    <property type="entry name" value="LIPASE 2"/>
    <property type="match status" value="1"/>
</dbReference>
<protein>
    <submittedName>
        <fullName evidence="3">SGNH hydrolase-type esterase domain-containing protein</fullName>
    </submittedName>
</protein>
<dbReference type="InterPro" id="IPR037460">
    <property type="entry name" value="SEST-like"/>
</dbReference>
<keyword evidence="3" id="KW-0378">Hydrolase</keyword>
<proteinExistence type="predicted"/>
<feature type="domain" description="SGNH hydrolase-type esterase" evidence="2">
    <location>
        <begin position="46"/>
        <end position="300"/>
    </location>
</feature>
<evidence type="ECO:0000313" key="3">
    <source>
        <dbReference type="EMBL" id="KAH6684920.1"/>
    </source>
</evidence>
<dbReference type="InterPro" id="IPR036514">
    <property type="entry name" value="SGNH_hydro_sf"/>
</dbReference>
<dbReference type="SUPFAM" id="SSF52266">
    <property type="entry name" value="SGNH hydrolase"/>
    <property type="match status" value="1"/>
</dbReference>
<evidence type="ECO:0000256" key="1">
    <source>
        <dbReference type="SAM" id="MobiDB-lite"/>
    </source>
</evidence>
<dbReference type="PANTHER" id="PTHR37981:SF1">
    <property type="entry name" value="SGNH HYDROLASE-TYPE ESTERASE DOMAIN-CONTAINING PROTEIN"/>
    <property type="match status" value="1"/>
</dbReference>
<dbReference type="AlphaFoldDB" id="A0A9P9AA77"/>
<gene>
    <name evidence="3" type="ORF">F5X68DRAFT_136361</name>
</gene>
<dbReference type="CDD" id="cd01823">
    <property type="entry name" value="SEST_like"/>
    <property type="match status" value="1"/>
</dbReference>
<dbReference type="InterPro" id="IPR013830">
    <property type="entry name" value="SGNH_hydro"/>
</dbReference>
<feature type="region of interest" description="Disordered" evidence="1">
    <location>
        <begin position="1"/>
        <end position="34"/>
    </location>
</feature>
<dbReference type="GO" id="GO:0006629">
    <property type="term" value="P:lipid metabolic process"/>
    <property type="evidence" value="ECO:0007669"/>
    <property type="project" value="TreeGrafter"/>
</dbReference>
<dbReference type="EMBL" id="JAGSXJ010000016">
    <property type="protein sequence ID" value="KAH6684920.1"/>
    <property type="molecule type" value="Genomic_DNA"/>
</dbReference>
<sequence length="667" mass="75295">MVGRRHTHHAHDSRSDVNLSSAASPLAERQSNKNPSDMTWIKRWAVIGDSYTAGIGAGRLMGHRPSADEVAITLPDGFEEERKGFMCSRYDRSYPMVIKAQFGNHVESFQNLACSGDRSEQIFQQAEALDGDLDFVTFTAGGNDLCLAGIIKSCIMAPHSPFSSESDCNTVIAKAQENVKSIITSNVKEILKALNDKMNDDGIVVVNGYAQFFDTSSDNCNTQRWDAMWLLGTPSWARLTKSRRETFNEMVLNINEAIRDAVDDAAKDSSIKYKVGYAEWDRWVWDEVDGQMCSPNSKGYYPDDNQKDMQFIKPNTHPYLGIFGKRDELQKRQVNRVKASLEARDRALAKSMYDSVLFNSPAPGAEVRHRLNKRAPAPPGCPGDDQWIIGQMFSALGMPDWIGRNFHPNIAGHVTIASSALSELMDLRSIVLGVEQNQCPISDEFLCYSKVDSRHYVSADRADLSYEKFCKEVTKEHDRDTINWDYSAKYDEGTPEEHEYLVQMQNGASEFDEDECIESMKKLIHSCDTSDNPMNWKQGGRYTRASGDVVYELNPRRNNRPWPPPKKAYGRCEGWYKLILSAYTIEGAGFATWDHGQKTMLPKMGDCYGLGTTRWRFEYYDRPQDHNGYEWKATFNTPVFVRARCFKNNKVVEGAGGWTDGCGGNDA</sequence>
<accession>A0A9P9AA77</accession>
<dbReference type="Gene3D" id="3.40.50.1110">
    <property type="entry name" value="SGNH hydrolase"/>
    <property type="match status" value="1"/>
</dbReference>
<evidence type="ECO:0000259" key="2">
    <source>
        <dbReference type="Pfam" id="PF13472"/>
    </source>
</evidence>
<organism evidence="3 4">
    <name type="scientific">Plectosphaerella plurivora</name>
    <dbReference type="NCBI Taxonomy" id="936078"/>
    <lineage>
        <taxon>Eukaryota</taxon>
        <taxon>Fungi</taxon>
        <taxon>Dikarya</taxon>
        <taxon>Ascomycota</taxon>
        <taxon>Pezizomycotina</taxon>
        <taxon>Sordariomycetes</taxon>
        <taxon>Hypocreomycetidae</taxon>
        <taxon>Glomerellales</taxon>
        <taxon>Plectosphaerellaceae</taxon>
        <taxon>Plectosphaerella</taxon>
    </lineage>
</organism>